<sequence>MSASLLQCGATSPQRSSATVALPASLFCLCVQLERISSVRQVSTSVKDKRRRKIIDALLCFGVPTIYMTLRHLFDTVEDFGCRLNTYVSLSPVFLIWVPSSFFSFASFALHHFIIRRITFARHLRNSNSALTPSRYFRLMSMALVQIFWDVFGEALRNVLHLVLMCCDRFALQSPLLWPNQESNREDLDMNYFCGSRVL</sequence>
<evidence type="ECO:0000256" key="8">
    <source>
        <dbReference type="ARBA" id="ARBA00023170"/>
    </source>
</evidence>
<evidence type="ECO:0000313" key="11">
    <source>
        <dbReference type="EMBL" id="KAG7442039.1"/>
    </source>
</evidence>
<dbReference type="GeneID" id="66099979"/>
<dbReference type="AlphaFoldDB" id="A0A9P8ANN5"/>
<dbReference type="PANTHER" id="PTHR28097:SF1">
    <property type="entry name" value="PHEROMONE A FACTOR RECEPTOR"/>
    <property type="match status" value="1"/>
</dbReference>
<keyword evidence="12" id="KW-1185">Reference proteome</keyword>
<evidence type="ECO:0000256" key="7">
    <source>
        <dbReference type="ARBA" id="ARBA00023136"/>
    </source>
</evidence>
<reference evidence="11" key="1">
    <citation type="submission" date="2020-11" db="EMBL/GenBank/DDBJ databases">
        <title>Adaptations for nitrogen fixation in a non-lichenized fungal sporocarp promotes dispersal by wood-feeding termites.</title>
        <authorList>
            <consortium name="DOE Joint Genome Institute"/>
            <person name="Koch R.A."/>
            <person name="Yoon G."/>
            <person name="Arayal U."/>
            <person name="Lail K."/>
            <person name="Amirebrahimi M."/>
            <person name="Labutti K."/>
            <person name="Lipzen A."/>
            <person name="Riley R."/>
            <person name="Barry K."/>
            <person name="Henrissat B."/>
            <person name="Grigoriev I.V."/>
            <person name="Herr J.R."/>
            <person name="Aime M.C."/>
        </authorList>
    </citation>
    <scope>NUCLEOTIDE SEQUENCE</scope>
    <source>
        <strain evidence="11">MCA 3950</strain>
    </source>
</reference>
<keyword evidence="9" id="KW-0807">Transducer</keyword>
<dbReference type="RefSeq" id="XP_043035539.1">
    <property type="nucleotide sequence ID" value="XM_043177692.1"/>
</dbReference>
<dbReference type="EMBL" id="MU250554">
    <property type="protein sequence ID" value="KAG7442039.1"/>
    <property type="molecule type" value="Genomic_DNA"/>
</dbReference>
<protein>
    <submittedName>
        <fullName evidence="11">STE3-domain-containing protein</fullName>
    </submittedName>
</protein>
<evidence type="ECO:0000256" key="3">
    <source>
        <dbReference type="ARBA" id="ARBA00022507"/>
    </source>
</evidence>
<keyword evidence="4 10" id="KW-0812">Transmembrane</keyword>
<name>A0A9P8ANN5_9AGAR</name>
<evidence type="ECO:0000256" key="6">
    <source>
        <dbReference type="ARBA" id="ARBA00023040"/>
    </source>
</evidence>
<dbReference type="Pfam" id="PF02076">
    <property type="entry name" value="STE3"/>
    <property type="match status" value="1"/>
</dbReference>
<keyword evidence="5 10" id="KW-1133">Transmembrane helix</keyword>
<evidence type="ECO:0000256" key="10">
    <source>
        <dbReference type="SAM" id="Phobius"/>
    </source>
</evidence>
<comment type="caution">
    <text evidence="11">The sequence shown here is derived from an EMBL/GenBank/DDBJ whole genome shotgun (WGS) entry which is preliminary data.</text>
</comment>
<evidence type="ECO:0000313" key="12">
    <source>
        <dbReference type="Proteomes" id="UP000812287"/>
    </source>
</evidence>
<dbReference type="PRINTS" id="PR00899">
    <property type="entry name" value="GPCRSTE3"/>
</dbReference>
<dbReference type="PANTHER" id="PTHR28097">
    <property type="entry name" value="PHEROMONE A FACTOR RECEPTOR"/>
    <property type="match status" value="1"/>
</dbReference>
<dbReference type="GO" id="GO:0004932">
    <property type="term" value="F:mating-type factor pheromone receptor activity"/>
    <property type="evidence" value="ECO:0007669"/>
    <property type="project" value="InterPro"/>
</dbReference>
<evidence type="ECO:0000256" key="4">
    <source>
        <dbReference type="ARBA" id="ARBA00022692"/>
    </source>
</evidence>
<feature type="transmembrane region" description="Helical" evidence="10">
    <location>
        <begin position="54"/>
        <end position="74"/>
    </location>
</feature>
<comment type="subcellular location">
    <subcellularLocation>
        <location evidence="1">Membrane</location>
        <topology evidence="1">Multi-pass membrane protein</topology>
    </subcellularLocation>
</comment>
<comment type="similarity">
    <text evidence="2">Belongs to the G-protein coupled receptor 4 family.</text>
</comment>
<evidence type="ECO:0000256" key="9">
    <source>
        <dbReference type="ARBA" id="ARBA00023224"/>
    </source>
</evidence>
<organism evidence="11 12">
    <name type="scientific">Guyanagaster necrorhizus</name>
    <dbReference type="NCBI Taxonomy" id="856835"/>
    <lineage>
        <taxon>Eukaryota</taxon>
        <taxon>Fungi</taxon>
        <taxon>Dikarya</taxon>
        <taxon>Basidiomycota</taxon>
        <taxon>Agaricomycotina</taxon>
        <taxon>Agaricomycetes</taxon>
        <taxon>Agaricomycetidae</taxon>
        <taxon>Agaricales</taxon>
        <taxon>Marasmiineae</taxon>
        <taxon>Physalacriaceae</taxon>
        <taxon>Guyanagaster</taxon>
    </lineage>
</organism>
<keyword evidence="7 10" id="KW-0472">Membrane</keyword>
<keyword evidence="3" id="KW-0589">Pheromone response</keyword>
<proteinExistence type="inferred from homology"/>
<keyword evidence="6" id="KW-0297">G-protein coupled receptor</keyword>
<accession>A0A9P8ANN5</accession>
<evidence type="ECO:0000256" key="5">
    <source>
        <dbReference type="ARBA" id="ARBA00022989"/>
    </source>
</evidence>
<evidence type="ECO:0000256" key="2">
    <source>
        <dbReference type="ARBA" id="ARBA00011085"/>
    </source>
</evidence>
<dbReference type="GO" id="GO:0005886">
    <property type="term" value="C:plasma membrane"/>
    <property type="evidence" value="ECO:0007669"/>
    <property type="project" value="TreeGrafter"/>
</dbReference>
<feature type="transmembrane region" description="Helical" evidence="10">
    <location>
        <begin position="94"/>
        <end position="115"/>
    </location>
</feature>
<gene>
    <name evidence="11" type="ORF">BT62DRAFT_1010824</name>
</gene>
<evidence type="ECO:0000256" key="1">
    <source>
        <dbReference type="ARBA" id="ARBA00004141"/>
    </source>
</evidence>
<dbReference type="Proteomes" id="UP000812287">
    <property type="component" value="Unassembled WGS sequence"/>
</dbReference>
<dbReference type="OrthoDB" id="2874149at2759"/>
<dbReference type="GO" id="GO:0000750">
    <property type="term" value="P:pheromone-dependent signal transduction involved in conjugation with cellular fusion"/>
    <property type="evidence" value="ECO:0007669"/>
    <property type="project" value="TreeGrafter"/>
</dbReference>
<keyword evidence="8" id="KW-0675">Receptor</keyword>
<dbReference type="InterPro" id="IPR001499">
    <property type="entry name" value="GPCR_STE3"/>
</dbReference>